<gene>
    <name evidence="1" type="ORF">ACFY3B_19175</name>
</gene>
<accession>A0ABW6VVQ8</accession>
<sequence length="94" mass="10382">MTKKIAISVPDDVADRLATEPNVSAFVARAVRRQMAGEKTREVLARAGFVITDEDVAEAHAEMEQLKARITPELREQAARLQAEVLAARAKARR</sequence>
<protein>
    <submittedName>
        <fullName evidence="1">Uncharacterized protein</fullName>
    </submittedName>
</protein>
<dbReference type="EMBL" id="JBIAZM010000007">
    <property type="protein sequence ID" value="MFF5201722.1"/>
    <property type="molecule type" value="Genomic_DNA"/>
</dbReference>
<evidence type="ECO:0000313" key="1">
    <source>
        <dbReference type="EMBL" id="MFF5201722.1"/>
    </source>
</evidence>
<evidence type="ECO:0000313" key="2">
    <source>
        <dbReference type="Proteomes" id="UP001602287"/>
    </source>
</evidence>
<comment type="caution">
    <text evidence="1">The sequence shown here is derived from an EMBL/GenBank/DDBJ whole genome shotgun (WGS) entry which is preliminary data.</text>
</comment>
<dbReference type="Proteomes" id="UP001602287">
    <property type="component" value="Unassembled WGS sequence"/>
</dbReference>
<proteinExistence type="predicted"/>
<reference evidence="1 2" key="1">
    <citation type="submission" date="2024-10" db="EMBL/GenBank/DDBJ databases">
        <title>The Natural Products Discovery Center: Release of the First 8490 Sequenced Strains for Exploring Actinobacteria Biosynthetic Diversity.</title>
        <authorList>
            <person name="Kalkreuter E."/>
            <person name="Kautsar S.A."/>
            <person name="Yang D."/>
            <person name="Bader C.D."/>
            <person name="Teijaro C.N."/>
            <person name="Fluegel L."/>
            <person name="Davis C.M."/>
            <person name="Simpson J.R."/>
            <person name="Lauterbach L."/>
            <person name="Steele A.D."/>
            <person name="Gui C."/>
            <person name="Meng S."/>
            <person name="Li G."/>
            <person name="Viehrig K."/>
            <person name="Ye F."/>
            <person name="Su P."/>
            <person name="Kiefer A.F."/>
            <person name="Nichols A."/>
            <person name="Cepeda A.J."/>
            <person name="Yan W."/>
            <person name="Fan B."/>
            <person name="Jiang Y."/>
            <person name="Adhikari A."/>
            <person name="Zheng C.-J."/>
            <person name="Schuster L."/>
            <person name="Cowan T.M."/>
            <person name="Smanski M.J."/>
            <person name="Chevrette M.G."/>
            <person name="De Carvalho L.P.S."/>
            <person name="Shen B."/>
        </authorList>
    </citation>
    <scope>NUCLEOTIDE SEQUENCE [LARGE SCALE GENOMIC DNA]</scope>
    <source>
        <strain evidence="1 2">NPDC000140</strain>
    </source>
</reference>
<keyword evidence="2" id="KW-1185">Reference proteome</keyword>
<name>A0ABW6VVQ8_9ACTN</name>
<organism evidence="1 2">
    <name type="scientific">Micromonospora parva</name>
    <dbReference type="NCBI Taxonomy" id="1464048"/>
    <lineage>
        <taxon>Bacteria</taxon>
        <taxon>Bacillati</taxon>
        <taxon>Actinomycetota</taxon>
        <taxon>Actinomycetes</taxon>
        <taxon>Micromonosporales</taxon>
        <taxon>Micromonosporaceae</taxon>
        <taxon>Micromonospora</taxon>
    </lineage>
</organism>
<dbReference type="GeneID" id="95371279"/>
<dbReference type="RefSeq" id="WP_156057614.1">
    <property type="nucleotide sequence ID" value="NZ_JBEXXF010000003.1"/>
</dbReference>